<dbReference type="Pfam" id="PF12682">
    <property type="entry name" value="Flavodoxin_4"/>
    <property type="match status" value="1"/>
</dbReference>
<evidence type="ECO:0000313" key="5">
    <source>
        <dbReference type="Proteomes" id="UP000184404"/>
    </source>
</evidence>
<reference evidence="4 5" key="1">
    <citation type="submission" date="2016-11" db="EMBL/GenBank/DDBJ databases">
        <authorList>
            <person name="Jaros S."/>
            <person name="Januszkiewicz K."/>
            <person name="Wedrychowicz H."/>
        </authorList>
    </citation>
    <scope>NUCLEOTIDE SEQUENCE [LARGE SCALE GENOMIC DNA]</scope>
    <source>
        <strain evidence="4 5">DSM 10502</strain>
    </source>
</reference>
<evidence type="ECO:0000259" key="3">
    <source>
        <dbReference type="Pfam" id="PF12682"/>
    </source>
</evidence>
<evidence type="ECO:0000313" key="4">
    <source>
        <dbReference type="EMBL" id="SHF21265.1"/>
    </source>
</evidence>
<protein>
    <submittedName>
        <fullName evidence="4">Flavodoxin</fullName>
    </submittedName>
</protein>
<feature type="signal peptide" evidence="2">
    <location>
        <begin position="1"/>
        <end position="26"/>
    </location>
</feature>
<keyword evidence="5" id="KW-1185">Reference proteome</keyword>
<dbReference type="PANTHER" id="PTHR39201:SF1">
    <property type="entry name" value="FLAVODOXIN-LIKE DOMAIN-CONTAINING PROTEIN"/>
    <property type="match status" value="1"/>
</dbReference>
<evidence type="ECO:0000256" key="2">
    <source>
        <dbReference type="SAM" id="SignalP"/>
    </source>
</evidence>
<name>A0A1M4ZTJ3_9FIRM</name>
<dbReference type="GO" id="GO:0010181">
    <property type="term" value="F:FMN binding"/>
    <property type="evidence" value="ECO:0007669"/>
    <property type="project" value="InterPro"/>
</dbReference>
<sequence>MKKMFTMLVLALCALTLTACGSSAPAKNSGSAPKAEAPKTEPKAAASSAPAGKRALVVYFSRADENYVVGNVEKGNTRILAEMIAEATGADTFEIKPAKPYPKEYTPATEVAKQEKNDNARPEIVGTMPDVSGYDVVFVGYPIWWGDLPMPCYTFFDKVKLEGKTIAPFCTHEGSGLSGTDSNIANATKAKVTEALVMKGSVAQNSRDEAKKEATDWLKKLGYVK</sequence>
<dbReference type="Gene3D" id="3.40.50.360">
    <property type="match status" value="1"/>
</dbReference>
<evidence type="ECO:0000256" key="1">
    <source>
        <dbReference type="SAM" id="MobiDB-lite"/>
    </source>
</evidence>
<dbReference type="AlphaFoldDB" id="A0A1M4ZTJ3"/>
<dbReference type="PANTHER" id="PTHR39201">
    <property type="entry name" value="EXPORTED PROTEIN-RELATED"/>
    <property type="match status" value="1"/>
</dbReference>
<keyword evidence="2" id="KW-0732">Signal</keyword>
<dbReference type="STRING" id="1123243.SAMN02745190_02103"/>
<dbReference type="PROSITE" id="PS51257">
    <property type="entry name" value="PROKAR_LIPOPROTEIN"/>
    <property type="match status" value="1"/>
</dbReference>
<dbReference type="Proteomes" id="UP000184404">
    <property type="component" value="Unassembled WGS sequence"/>
</dbReference>
<accession>A0A1M4ZTJ3</accession>
<dbReference type="EMBL" id="FQUG01000009">
    <property type="protein sequence ID" value="SHF21265.1"/>
    <property type="molecule type" value="Genomic_DNA"/>
</dbReference>
<dbReference type="InterPro" id="IPR029039">
    <property type="entry name" value="Flavoprotein-like_sf"/>
</dbReference>
<dbReference type="SUPFAM" id="SSF52218">
    <property type="entry name" value="Flavoproteins"/>
    <property type="match status" value="1"/>
</dbReference>
<dbReference type="InterPro" id="IPR008254">
    <property type="entry name" value="Flavodoxin/NO_synth"/>
</dbReference>
<proteinExistence type="predicted"/>
<dbReference type="GO" id="GO:0016651">
    <property type="term" value="F:oxidoreductase activity, acting on NAD(P)H"/>
    <property type="evidence" value="ECO:0007669"/>
    <property type="project" value="UniProtKB-ARBA"/>
</dbReference>
<feature type="region of interest" description="Disordered" evidence="1">
    <location>
        <begin position="23"/>
        <end position="47"/>
    </location>
</feature>
<feature type="chain" id="PRO_5012883550" evidence="2">
    <location>
        <begin position="27"/>
        <end position="225"/>
    </location>
</feature>
<dbReference type="OrthoDB" id="9806505at2"/>
<organism evidence="4 5">
    <name type="scientific">Schwartzia succinivorans DSM 10502</name>
    <dbReference type="NCBI Taxonomy" id="1123243"/>
    <lineage>
        <taxon>Bacteria</taxon>
        <taxon>Bacillati</taxon>
        <taxon>Bacillota</taxon>
        <taxon>Negativicutes</taxon>
        <taxon>Selenomonadales</taxon>
        <taxon>Selenomonadaceae</taxon>
        <taxon>Schwartzia</taxon>
    </lineage>
</organism>
<dbReference type="RefSeq" id="WP_072936221.1">
    <property type="nucleotide sequence ID" value="NZ_FQUG01000009.1"/>
</dbReference>
<feature type="domain" description="Flavodoxin-like" evidence="3">
    <location>
        <begin position="74"/>
        <end position="219"/>
    </location>
</feature>
<gene>
    <name evidence="4" type="ORF">SAMN02745190_02103</name>
</gene>